<sequence length="218" mass="25445">MVSNYLTEESAKQQRTPEYIICDRGTEFQKLFIEEKRYDKQGNIIPIKRNLKRVGENNKKKTIDNNLYIVMDAPTADNQFNDTAERIVQTMKVMNTLVTSHLTDVSIADHYMHINPILDHDSLQYIATKGRFDIQYYASTLAQYNHCPTVLHYHQCLQVFKYLWSTRHSYYEYPISKTPISEVTLSLYTDAAQKKTSGQGGYLIFINNILYHICIKVI</sequence>
<dbReference type="Proteomes" id="UP001165063">
    <property type="component" value="Unassembled WGS sequence"/>
</dbReference>
<name>A0A9W6Z091_AMBMO</name>
<evidence type="ECO:0000313" key="1">
    <source>
        <dbReference type="EMBL" id="GMG56276.1"/>
    </source>
</evidence>
<dbReference type="EMBL" id="BSXU01007158">
    <property type="protein sequence ID" value="GMG56276.1"/>
    <property type="molecule type" value="Genomic_DNA"/>
</dbReference>
<gene>
    <name evidence="1" type="ORF">Amon01_000834300</name>
</gene>
<proteinExistence type="predicted"/>
<reference evidence="1" key="1">
    <citation type="submission" date="2023-04" db="EMBL/GenBank/DDBJ databases">
        <title>Ambrosiozyma monospora NBRC 1965.</title>
        <authorList>
            <person name="Ichikawa N."/>
            <person name="Sato H."/>
            <person name="Tonouchi N."/>
        </authorList>
    </citation>
    <scope>NUCLEOTIDE SEQUENCE</scope>
    <source>
        <strain evidence="1">NBRC 1965</strain>
    </source>
</reference>
<keyword evidence="2" id="KW-1185">Reference proteome</keyword>
<evidence type="ECO:0000313" key="2">
    <source>
        <dbReference type="Proteomes" id="UP001165063"/>
    </source>
</evidence>
<comment type="caution">
    <text evidence="1">The sequence shown here is derived from an EMBL/GenBank/DDBJ whole genome shotgun (WGS) entry which is preliminary data.</text>
</comment>
<dbReference type="AlphaFoldDB" id="A0A9W6Z091"/>
<accession>A0A9W6Z091</accession>
<organism evidence="1 2">
    <name type="scientific">Ambrosiozyma monospora</name>
    <name type="common">Yeast</name>
    <name type="synonym">Endomycopsis monosporus</name>
    <dbReference type="NCBI Taxonomy" id="43982"/>
    <lineage>
        <taxon>Eukaryota</taxon>
        <taxon>Fungi</taxon>
        <taxon>Dikarya</taxon>
        <taxon>Ascomycota</taxon>
        <taxon>Saccharomycotina</taxon>
        <taxon>Pichiomycetes</taxon>
        <taxon>Pichiales</taxon>
        <taxon>Pichiaceae</taxon>
        <taxon>Ambrosiozyma</taxon>
    </lineage>
</organism>
<protein>
    <submittedName>
        <fullName evidence="1">Unnamed protein product</fullName>
    </submittedName>
</protein>
<dbReference type="OrthoDB" id="4362974at2759"/>